<evidence type="ECO:0000313" key="1">
    <source>
        <dbReference type="EMBL" id="KAA6355951.1"/>
    </source>
</evidence>
<sequence length="142" mass="16626">MSVFIGGPLTLQRENILKLYKSTLQYLIERWKQLLPISQILQLLQLKTIEVKIELSLKILIQNSISIDAYIRTVDIHWINLKLCQLKGMIQLDFELQHLSEEWNTQILQRIRHGVLVMGAAWSGKTKPQQQLRCQCCNEQMV</sequence>
<dbReference type="EMBL" id="SNRW01033766">
    <property type="protein sequence ID" value="KAA6355951.1"/>
    <property type="molecule type" value="Genomic_DNA"/>
</dbReference>
<name>A0A5J4TEA2_9EUKA</name>
<gene>
    <name evidence="1" type="ORF">EZS28_048522</name>
</gene>
<dbReference type="AlphaFoldDB" id="A0A5J4TEA2"/>
<dbReference type="Proteomes" id="UP000324800">
    <property type="component" value="Unassembled WGS sequence"/>
</dbReference>
<accession>A0A5J4TEA2</accession>
<organism evidence="1 2">
    <name type="scientific">Streblomastix strix</name>
    <dbReference type="NCBI Taxonomy" id="222440"/>
    <lineage>
        <taxon>Eukaryota</taxon>
        <taxon>Metamonada</taxon>
        <taxon>Preaxostyla</taxon>
        <taxon>Oxymonadida</taxon>
        <taxon>Streblomastigidae</taxon>
        <taxon>Streblomastix</taxon>
    </lineage>
</organism>
<reference evidence="1 2" key="1">
    <citation type="submission" date="2019-03" db="EMBL/GenBank/DDBJ databases">
        <title>Single cell metagenomics reveals metabolic interactions within the superorganism composed of flagellate Streblomastix strix and complex community of Bacteroidetes bacteria on its surface.</title>
        <authorList>
            <person name="Treitli S.C."/>
            <person name="Kolisko M."/>
            <person name="Husnik F."/>
            <person name="Keeling P."/>
            <person name="Hampl V."/>
        </authorList>
    </citation>
    <scope>NUCLEOTIDE SEQUENCE [LARGE SCALE GENOMIC DNA]</scope>
    <source>
        <strain evidence="1">ST1C</strain>
    </source>
</reference>
<proteinExistence type="predicted"/>
<evidence type="ECO:0000313" key="2">
    <source>
        <dbReference type="Proteomes" id="UP000324800"/>
    </source>
</evidence>
<protein>
    <submittedName>
        <fullName evidence="1">Uncharacterized protein</fullName>
    </submittedName>
</protein>
<comment type="caution">
    <text evidence="1">The sequence shown here is derived from an EMBL/GenBank/DDBJ whole genome shotgun (WGS) entry which is preliminary data.</text>
</comment>